<dbReference type="Gene3D" id="3.10.129.10">
    <property type="entry name" value="Hotdog Thioesterase"/>
    <property type="match status" value="1"/>
</dbReference>
<proteinExistence type="predicted"/>
<dbReference type="SUPFAM" id="SSF54637">
    <property type="entry name" value="Thioesterase/thiol ester dehydrase-isomerase"/>
    <property type="match status" value="1"/>
</dbReference>
<dbReference type="InterPro" id="IPR029069">
    <property type="entry name" value="HotDog_dom_sf"/>
</dbReference>
<dbReference type="EMBL" id="JOKZ01000138">
    <property type="protein sequence ID" value="KKP02734.1"/>
    <property type="molecule type" value="Genomic_DNA"/>
</dbReference>
<name>A0A0G0ACI9_TRIHA</name>
<protein>
    <submittedName>
        <fullName evidence="1">Uncharacterized protein</fullName>
    </submittedName>
</protein>
<reference evidence="2" key="1">
    <citation type="journal article" date="2015" name="Genome Announc.">
        <title>Draft whole-genome sequence of the biocontrol agent Trichoderma harzianum T6776.</title>
        <authorList>
            <person name="Baroncelli R."/>
            <person name="Piaggeschi G."/>
            <person name="Fiorini L."/>
            <person name="Bertolini E."/>
            <person name="Zapparata A."/>
            <person name="Pe M.E."/>
            <person name="Sarrocco S."/>
            <person name="Vannacci G."/>
        </authorList>
    </citation>
    <scope>NUCLEOTIDE SEQUENCE [LARGE SCALE GENOMIC DNA]</scope>
    <source>
        <strain evidence="2">T6776</strain>
    </source>
</reference>
<dbReference type="PANTHER" id="PTHR28152:SF1">
    <property type="entry name" value="HYDROXYACYL-THIOESTER DEHYDRATASE TYPE 2, MITOCHONDRIAL"/>
    <property type="match status" value="1"/>
</dbReference>
<dbReference type="AlphaFoldDB" id="A0A0G0ACI9"/>
<evidence type="ECO:0000313" key="1">
    <source>
        <dbReference type="EMBL" id="KKP02734.1"/>
    </source>
</evidence>
<dbReference type="InterPro" id="IPR052741">
    <property type="entry name" value="Mitochondrial_HTD2"/>
</dbReference>
<accession>A0A0G0ACI9</accession>
<dbReference type="OrthoDB" id="3257538at2759"/>
<evidence type="ECO:0000313" key="2">
    <source>
        <dbReference type="Proteomes" id="UP000034112"/>
    </source>
</evidence>
<dbReference type="PANTHER" id="PTHR28152">
    <property type="entry name" value="HYDROXYACYL-THIOESTER DEHYDRATASE TYPE 2, MITOCHONDRIAL"/>
    <property type="match status" value="1"/>
</dbReference>
<gene>
    <name evidence="1" type="ORF">THAR02_05187</name>
</gene>
<dbReference type="GO" id="GO:0005739">
    <property type="term" value="C:mitochondrion"/>
    <property type="evidence" value="ECO:0007669"/>
    <property type="project" value="TreeGrafter"/>
</dbReference>
<dbReference type="Proteomes" id="UP000034112">
    <property type="component" value="Unassembled WGS sequence"/>
</dbReference>
<sequence>MPPKRLATKLFCRSEWQCVASVPATARAPFSSHSTSYNPVNAQEMKSRPAKVIRDYLVPMPSHLLTTTLSDLLHTPLASGSSMVMEGRSLPQGHHLVYFPLQTPASRLANDGADQDHAPDEQFTKRLWAGGEVRFGGRKLVLDGRPWVCKEEIGDVRVKGEGWDEKVFVDVWRRYGLGHDGDVGEWDIEERRTLVFMRQTEHKDQASNGRLVKYSHTPAYSASLIPTPTHLFHFSALTYNAHSIHIDPLYAKSQDGHRALLVHGPLSLALMLRVLNDHVTSKEGGGAGVVKSIAYRNYAPLYVGEEMKVCVRRTKSDAANGEEEWDVWVEGPEGGLAVKGSVVVDAKKANLP</sequence>
<organism evidence="1 2">
    <name type="scientific">Trichoderma harzianum</name>
    <name type="common">Hypocrea lixii</name>
    <dbReference type="NCBI Taxonomy" id="5544"/>
    <lineage>
        <taxon>Eukaryota</taxon>
        <taxon>Fungi</taxon>
        <taxon>Dikarya</taxon>
        <taxon>Ascomycota</taxon>
        <taxon>Pezizomycotina</taxon>
        <taxon>Sordariomycetes</taxon>
        <taxon>Hypocreomycetidae</taxon>
        <taxon>Hypocreales</taxon>
        <taxon>Hypocreaceae</taxon>
        <taxon>Trichoderma</taxon>
    </lineage>
</organism>
<dbReference type="GO" id="GO:0019171">
    <property type="term" value="F:(3R)-hydroxyacyl-[acyl-carrier-protein] dehydratase activity"/>
    <property type="evidence" value="ECO:0007669"/>
    <property type="project" value="TreeGrafter"/>
</dbReference>
<dbReference type="OMA" id="WDIEERR"/>
<comment type="caution">
    <text evidence="1">The sequence shown here is derived from an EMBL/GenBank/DDBJ whole genome shotgun (WGS) entry which is preliminary data.</text>
</comment>